<feature type="domain" description="TNase-like" evidence="5">
    <location>
        <begin position="21"/>
        <end position="142"/>
    </location>
</feature>
<evidence type="ECO:0000256" key="3">
    <source>
        <dbReference type="ARBA" id="ARBA00022801"/>
    </source>
</evidence>
<dbReference type="InterPro" id="IPR016071">
    <property type="entry name" value="Staphylococal_nuclease_OB-fold"/>
</dbReference>
<sequence>MKFILMALLAVLSAFSACANDLVEGTVVSVLDGNTIEVAGKDQQKYKLVLTGIDCPELGQAYGEEAKSFLEKMILHKNVTIAVEGKDRWGNRLAVVKIKGVKDPRIDLLKEGLAWTAEKNSDPELDGYKLKAQEKGKGLWQSENPTPPWTYRRQQTMLEAKGL</sequence>
<evidence type="ECO:0000256" key="2">
    <source>
        <dbReference type="ARBA" id="ARBA00022759"/>
    </source>
</evidence>
<dbReference type="PROSITE" id="PS51257">
    <property type="entry name" value="PROKAR_LIPOPROTEIN"/>
    <property type="match status" value="1"/>
</dbReference>
<feature type="signal peptide" evidence="4">
    <location>
        <begin position="1"/>
        <end position="19"/>
    </location>
</feature>
<accession>A0A364Y6W6</accession>
<keyword evidence="4" id="KW-0732">Signal</keyword>
<dbReference type="PANTHER" id="PTHR12302:SF3">
    <property type="entry name" value="SERINE_THREONINE-PROTEIN KINASE 31"/>
    <property type="match status" value="1"/>
</dbReference>
<evidence type="ECO:0000256" key="4">
    <source>
        <dbReference type="SAM" id="SignalP"/>
    </source>
</evidence>
<dbReference type="Pfam" id="PF00565">
    <property type="entry name" value="SNase"/>
    <property type="match status" value="1"/>
</dbReference>
<dbReference type="Gene3D" id="2.40.50.90">
    <property type="match status" value="1"/>
</dbReference>
<dbReference type="GO" id="GO:0016787">
    <property type="term" value="F:hydrolase activity"/>
    <property type="evidence" value="ECO:0007669"/>
    <property type="project" value="UniProtKB-KW"/>
</dbReference>
<organism evidence="6 7">
    <name type="scientific">Pseudochryseolinea flava</name>
    <dbReference type="NCBI Taxonomy" id="2059302"/>
    <lineage>
        <taxon>Bacteria</taxon>
        <taxon>Pseudomonadati</taxon>
        <taxon>Bacteroidota</taxon>
        <taxon>Cytophagia</taxon>
        <taxon>Cytophagales</taxon>
        <taxon>Fulvivirgaceae</taxon>
        <taxon>Pseudochryseolinea</taxon>
    </lineage>
</organism>
<dbReference type="PROSITE" id="PS50830">
    <property type="entry name" value="TNASE_3"/>
    <property type="match status" value="1"/>
</dbReference>
<dbReference type="SUPFAM" id="SSF50199">
    <property type="entry name" value="Staphylococcal nuclease"/>
    <property type="match status" value="1"/>
</dbReference>
<protein>
    <recommendedName>
        <fullName evidence="5">TNase-like domain-containing protein</fullName>
    </recommendedName>
</protein>
<reference evidence="6 7" key="1">
    <citation type="submission" date="2018-06" db="EMBL/GenBank/DDBJ databases">
        <title>Chryseolinea flavus sp. nov., a member of the phylum Bacteroidetes isolated from soil.</title>
        <authorList>
            <person name="Li Y."/>
            <person name="Wang J."/>
        </authorList>
    </citation>
    <scope>NUCLEOTIDE SEQUENCE [LARGE SCALE GENOMIC DNA]</scope>
    <source>
        <strain evidence="6 7">SDU1-6</strain>
    </source>
</reference>
<dbReference type="OrthoDB" id="9805504at2"/>
<dbReference type="InterPro" id="IPR035437">
    <property type="entry name" value="SNase_OB-fold_sf"/>
</dbReference>
<keyword evidence="3" id="KW-0378">Hydrolase</keyword>
<comment type="caution">
    <text evidence="6">The sequence shown here is derived from an EMBL/GenBank/DDBJ whole genome shotgun (WGS) entry which is preliminary data.</text>
</comment>
<dbReference type="AlphaFoldDB" id="A0A364Y6W6"/>
<dbReference type="Proteomes" id="UP000251889">
    <property type="component" value="Unassembled WGS sequence"/>
</dbReference>
<keyword evidence="1" id="KW-0540">Nuclease</keyword>
<name>A0A364Y6W6_9BACT</name>
<dbReference type="RefSeq" id="WP_112744897.1">
    <property type="nucleotide sequence ID" value="NZ_QMFY01000001.1"/>
</dbReference>
<evidence type="ECO:0000313" key="7">
    <source>
        <dbReference type="Proteomes" id="UP000251889"/>
    </source>
</evidence>
<evidence type="ECO:0000259" key="5">
    <source>
        <dbReference type="PROSITE" id="PS50830"/>
    </source>
</evidence>
<evidence type="ECO:0000256" key="1">
    <source>
        <dbReference type="ARBA" id="ARBA00022722"/>
    </source>
</evidence>
<dbReference type="SMART" id="SM00318">
    <property type="entry name" value="SNc"/>
    <property type="match status" value="1"/>
</dbReference>
<proteinExistence type="predicted"/>
<dbReference type="PANTHER" id="PTHR12302">
    <property type="entry name" value="EBNA2 BINDING PROTEIN P100"/>
    <property type="match status" value="1"/>
</dbReference>
<keyword evidence="7" id="KW-1185">Reference proteome</keyword>
<gene>
    <name evidence="6" type="ORF">DQQ10_00805</name>
</gene>
<dbReference type="EMBL" id="QMFY01000001">
    <property type="protein sequence ID" value="RAW02680.1"/>
    <property type="molecule type" value="Genomic_DNA"/>
</dbReference>
<feature type="chain" id="PRO_5016801519" description="TNase-like domain-containing protein" evidence="4">
    <location>
        <begin position="20"/>
        <end position="163"/>
    </location>
</feature>
<dbReference type="GO" id="GO:0004519">
    <property type="term" value="F:endonuclease activity"/>
    <property type="evidence" value="ECO:0007669"/>
    <property type="project" value="UniProtKB-KW"/>
</dbReference>
<evidence type="ECO:0000313" key="6">
    <source>
        <dbReference type="EMBL" id="RAW02680.1"/>
    </source>
</evidence>
<keyword evidence="2" id="KW-0255">Endonuclease</keyword>